<dbReference type="InterPro" id="IPR028896">
    <property type="entry name" value="GcvT/YgfZ/DmdA"/>
</dbReference>
<accession>A0A1J5UAV2</accession>
<gene>
    <name evidence="10" type="ORF">BET99_02895</name>
</gene>
<dbReference type="EMBL" id="MIYZ01000002">
    <property type="protein sequence ID" value="OIR23020.1"/>
    <property type="molecule type" value="Genomic_DNA"/>
</dbReference>
<dbReference type="Pfam" id="PF01571">
    <property type="entry name" value="GCV_T"/>
    <property type="match status" value="1"/>
</dbReference>
<evidence type="ECO:0000256" key="3">
    <source>
        <dbReference type="ARBA" id="ARBA00022576"/>
    </source>
</evidence>
<dbReference type="Gene3D" id="2.40.30.110">
    <property type="entry name" value="Aminomethyltransferase beta-barrel domains"/>
    <property type="match status" value="1"/>
</dbReference>
<dbReference type="Proteomes" id="UP000183615">
    <property type="component" value="Unassembled WGS sequence"/>
</dbReference>
<keyword evidence="4" id="KW-0808">Transferase</keyword>
<dbReference type="GO" id="GO:0004047">
    <property type="term" value="F:aminomethyltransferase activity"/>
    <property type="evidence" value="ECO:0007669"/>
    <property type="project" value="UniProtKB-EC"/>
</dbReference>
<dbReference type="EC" id="2.1.2.10" evidence="2"/>
<dbReference type="InterPro" id="IPR027266">
    <property type="entry name" value="TrmE/GcvT-like"/>
</dbReference>
<dbReference type="InterPro" id="IPR006222">
    <property type="entry name" value="GCVT_N"/>
</dbReference>
<evidence type="ECO:0000313" key="11">
    <source>
        <dbReference type="Proteomes" id="UP000183615"/>
    </source>
</evidence>
<proteinExistence type="inferred from homology"/>
<dbReference type="PIRSF" id="PIRSF006487">
    <property type="entry name" value="GcvT"/>
    <property type="match status" value="1"/>
</dbReference>
<comment type="catalytic activity">
    <reaction evidence="6">
        <text>N(6)-[(R)-S(8)-aminomethyldihydrolipoyl]-L-lysyl-[protein] + (6S)-5,6,7,8-tetrahydrofolate = N(6)-[(R)-dihydrolipoyl]-L-lysyl-[protein] + (6R)-5,10-methylene-5,6,7,8-tetrahydrofolate + NH4(+)</text>
        <dbReference type="Rhea" id="RHEA:16945"/>
        <dbReference type="Rhea" id="RHEA-COMP:10475"/>
        <dbReference type="Rhea" id="RHEA-COMP:10492"/>
        <dbReference type="ChEBI" id="CHEBI:15636"/>
        <dbReference type="ChEBI" id="CHEBI:28938"/>
        <dbReference type="ChEBI" id="CHEBI:57453"/>
        <dbReference type="ChEBI" id="CHEBI:83100"/>
        <dbReference type="ChEBI" id="CHEBI:83143"/>
        <dbReference type="EC" id="2.1.2.10"/>
    </reaction>
</comment>
<dbReference type="AlphaFoldDB" id="A0A1J5UAV2"/>
<keyword evidence="3" id="KW-0032">Aminotransferase</keyword>
<evidence type="ECO:0000256" key="5">
    <source>
        <dbReference type="ARBA" id="ARBA00031395"/>
    </source>
</evidence>
<dbReference type="InterPro" id="IPR013977">
    <property type="entry name" value="GcvT_C"/>
</dbReference>
<dbReference type="InterPro" id="IPR029043">
    <property type="entry name" value="GcvT/YgfZ_C"/>
</dbReference>
<dbReference type="SUPFAM" id="SSF103025">
    <property type="entry name" value="Folate-binding domain"/>
    <property type="match status" value="1"/>
</dbReference>
<protein>
    <recommendedName>
        <fullName evidence="2">aminomethyltransferase</fullName>
        <ecNumber evidence="2">2.1.2.10</ecNumber>
    </recommendedName>
    <alternativeName>
        <fullName evidence="5">Glycine cleavage system T protein</fullName>
    </alternativeName>
</protein>
<dbReference type="SUPFAM" id="SSF101790">
    <property type="entry name" value="Aminomethyltransferase beta-barrel domain"/>
    <property type="match status" value="1"/>
</dbReference>
<evidence type="ECO:0000313" key="10">
    <source>
        <dbReference type="EMBL" id="OIR23020.1"/>
    </source>
</evidence>
<dbReference type="GO" id="GO:0006546">
    <property type="term" value="P:glycine catabolic process"/>
    <property type="evidence" value="ECO:0007669"/>
    <property type="project" value="InterPro"/>
</dbReference>
<dbReference type="GO" id="GO:0005960">
    <property type="term" value="C:glycine cleavage complex"/>
    <property type="evidence" value="ECO:0007669"/>
    <property type="project" value="InterPro"/>
</dbReference>
<dbReference type="InterPro" id="IPR006223">
    <property type="entry name" value="GcvT"/>
</dbReference>
<evidence type="ECO:0000259" key="9">
    <source>
        <dbReference type="Pfam" id="PF08669"/>
    </source>
</evidence>
<feature type="domain" description="Aminomethyltransferase C-terminal" evidence="9">
    <location>
        <begin position="271"/>
        <end position="343"/>
    </location>
</feature>
<evidence type="ECO:0000256" key="1">
    <source>
        <dbReference type="ARBA" id="ARBA00008609"/>
    </source>
</evidence>
<dbReference type="Gene3D" id="4.10.1250.10">
    <property type="entry name" value="Aminomethyltransferase fragment"/>
    <property type="match status" value="1"/>
</dbReference>
<dbReference type="PANTHER" id="PTHR43757:SF2">
    <property type="entry name" value="AMINOMETHYLTRANSFERASE, MITOCHONDRIAL"/>
    <property type="match status" value="1"/>
</dbReference>
<dbReference type="GO" id="GO:0008483">
    <property type="term" value="F:transaminase activity"/>
    <property type="evidence" value="ECO:0007669"/>
    <property type="project" value="UniProtKB-KW"/>
</dbReference>
<evidence type="ECO:0000259" key="8">
    <source>
        <dbReference type="Pfam" id="PF01571"/>
    </source>
</evidence>
<dbReference type="Gene3D" id="3.30.70.1400">
    <property type="entry name" value="Aminomethyltransferase beta-barrel domains"/>
    <property type="match status" value="1"/>
</dbReference>
<feature type="domain" description="GCVT N-terminal" evidence="8">
    <location>
        <begin position="10"/>
        <end position="252"/>
    </location>
</feature>
<evidence type="ECO:0000256" key="7">
    <source>
        <dbReference type="PIRSR" id="PIRSR006487-1"/>
    </source>
</evidence>
<comment type="caution">
    <text evidence="10">The sequence shown here is derived from an EMBL/GenBank/DDBJ whole genome shotgun (WGS) entry which is preliminary data.</text>
</comment>
<name>A0A1J5UAV2_9ARCH</name>
<reference evidence="10 11" key="1">
    <citation type="submission" date="2016-08" db="EMBL/GenBank/DDBJ databases">
        <title>New Insights into Marine Group III Euryarchaeota, from dark to light.</title>
        <authorList>
            <person name="Haro-Moreno J.M."/>
            <person name="Rodriguez-Valera F."/>
            <person name="Lopez-Garcia P."/>
            <person name="Moreira D."/>
            <person name="Martin-Cuadrado A.B."/>
        </authorList>
    </citation>
    <scope>NUCLEOTIDE SEQUENCE [LARGE SCALE GENOMIC DNA]</scope>
    <source>
        <strain evidence="10">CG-Epi2</strain>
    </source>
</reference>
<dbReference type="NCBIfam" id="TIGR00528">
    <property type="entry name" value="gcvT"/>
    <property type="match status" value="1"/>
</dbReference>
<dbReference type="NCBIfam" id="NF001567">
    <property type="entry name" value="PRK00389.1"/>
    <property type="match status" value="1"/>
</dbReference>
<comment type="similarity">
    <text evidence="1">Belongs to the GcvT family.</text>
</comment>
<sequence>MSLRRTPLSNHHRKLGAKMVDFAGWEMPIQYSSILSEHKSVRETAGIFDVSHMGQIFVKGPDTVKFLSFITTWDMLRQKDGDCRYCHILNHKGQIIDDTIVYTISNTEYLLVPNASKIKEIMDWLLTNSNDFNITIKDLSASYFCLALQGPEAPRLLGQHLNTSVNSFQLETLNDIIVSGTGYTGERGCEIIGPLNQIEIHWESLVDMGAIPIGLGARDTLRLEKGYLLSGQDFKGTETTLETNYAWVIDWNHEFIGREALVSQKQNNYSKLSGILLEDKGVLRPGCSVYYENNKVSELTSGSLSPILRKGIGLSYLDLDIDSEVTVEVRGKHLNGRVVRTPFL</sequence>
<evidence type="ECO:0000256" key="2">
    <source>
        <dbReference type="ARBA" id="ARBA00012616"/>
    </source>
</evidence>
<dbReference type="Gene3D" id="3.30.1360.120">
    <property type="entry name" value="Probable tRNA modification gtpase trme, domain 1"/>
    <property type="match status" value="1"/>
</dbReference>
<evidence type="ECO:0000256" key="4">
    <source>
        <dbReference type="ARBA" id="ARBA00022679"/>
    </source>
</evidence>
<evidence type="ECO:0000256" key="6">
    <source>
        <dbReference type="ARBA" id="ARBA00047665"/>
    </source>
</evidence>
<dbReference type="PANTHER" id="PTHR43757">
    <property type="entry name" value="AMINOMETHYLTRANSFERASE"/>
    <property type="match status" value="1"/>
</dbReference>
<dbReference type="GO" id="GO:0005829">
    <property type="term" value="C:cytosol"/>
    <property type="evidence" value="ECO:0007669"/>
    <property type="project" value="TreeGrafter"/>
</dbReference>
<feature type="binding site" evidence="7">
    <location>
        <position position="190"/>
    </location>
    <ligand>
        <name>substrate</name>
    </ligand>
</feature>
<organism evidence="10 11">
    <name type="scientific">Marine Group III euryarchaeote CG-Epi2</name>
    <dbReference type="NCBI Taxonomy" id="1888996"/>
    <lineage>
        <taxon>Archaea</taxon>
        <taxon>Methanobacteriati</taxon>
        <taxon>Thermoplasmatota</taxon>
        <taxon>Thermoplasmata</taxon>
        <taxon>Candidatus Thermoprofundales</taxon>
    </lineage>
</organism>
<dbReference type="Pfam" id="PF08669">
    <property type="entry name" value="GCV_T_C"/>
    <property type="match status" value="1"/>
</dbReference>